<evidence type="ECO:0008006" key="7">
    <source>
        <dbReference type="Google" id="ProtNLM"/>
    </source>
</evidence>
<sequence length="700" mass="79527">MATDDEIIYKLMVNLPSPCVGEVDPLGFYDDLFAPLRRNGPIEGMVTPLYQYQRAAVARMLHQELYPPGYVPTLGKLPMDTYPPELRSEPISCSYGCGKHHYSPAVNPLTKDMKTSTDTTTVRTRGGILAEDPRSGKTLELLTLILLTKDQLAYVWISEIKKHMAPGTLKYVTIQIPDSLVLDSEGDDPNQTRFSRKNFRGKSVTLSTYNLGQYFNGYLSIPPFNFGDLWGNVGMHLEEHPRRHNVSSLLNWVLTTYVVRNRSEDVRREIAIPPLTKRGYNKMKNVLEQPKKFGLNRIGTDLFRQCLRCIDLDLCDPTYRFNRNWFRTNYYIDIWPRSSFVFDTVSKKRKLLHGKLPDNDKTDMRPETENSLSDLSSNSTAILVDENGLKVLANQLQLRHFHKHSDNVPPDADTMSSMLIDGESSIVMADDILLADSNPGLPDTNFESHRVVRPLAILGCSSTKMTYLANQLRLYSPYEKSVVYVNSKVDMKAVPAFLNLIGIKSVTLSHNVWYDCSHSGFWLPERDVYRPSYKNVVEFITNADCRVLVLPAWMAISGIDLTVASRIYFFSPVWYNTIEAEAIRRVHHMGQTRAVHVETLVIRDTVEEVAFNFKGKPLYDGYRSSCKRKTNDNATDMDDLSNQDVDLSYNQEESPIDKTEDAKETADDTSPTQSTSGSANHRLGPDIFFDEPIPLLSLRI</sequence>
<dbReference type="AlphaFoldDB" id="A0A9W8E1Y9"/>
<evidence type="ECO:0000256" key="2">
    <source>
        <dbReference type="ARBA" id="ARBA00022801"/>
    </source>
</evidence>
<dbReference type="InterPro" id="IPR027417">
    <property type="entry name" value="P-loop_NTPase"/>
</dbReference>
<dbReference type="GO" id="GO:0016787">
    <property type="term" value="F:hydrolase activity"/>
    <property type="evidence" value="ECO:0007669"/>
    <property type="project" value="UniProtKB-KW"/>
</dbReference>
<proteinExistence type="predicted"/>
<keyword evidence="6" id="KW-1185">Reference proteome</keyword>
<dbReference type="PANTHER" id="PTHR45626:SF51">
    <property type="entry name" value="SNF2-RELATED DOMAIN-CONTAINING PROTEIN"/>
    <property type="match status" value="1"/>
</dbReference>
<keyword evidence="2" id="KW-0378">Hydrolase</keyword>
<dbReference type="SUPFAM" id="SSF52540">
    <property type="entry name" value="P-loop containing nucleoside triphosphate hydrolases"/>
    <property type="match status" value="1"/>
</dbReference>
<dbReference type="GO" id="GO:0008094">
    <property type="term" value="F:ATP-dependent activity, acting on DNA"/>
    <property type="evidence" value="ECO:0007669"/>
    <property type="project" value="TreeGrafter"/>
</dbReference>
<keyword evidence="1" id="KW-0547">Nucleotide-binding</keyword>
<evidence type="ECO:0000313" key="5">
    <source>
        <dbReference type="EMBL" id="KAJ1959858.1"/>
    </source>
</evidence>
<evidence type="ECO:0000256" key="1">
    <source>
        <dbReference type="ARBA" id="ARBA00022741"/>
    </source>
</evidence>
<dbReference type="OrthoDB" id="2801544at2759"/>
<reference evidence="5" key="1">
    <citation type="submission" date="2022-07" db="EMBL/GenBank/DDBJ databases">
        <title>Phylogenomic reconstructions and comparative analyses of Kickxellomycotina fungi.</title>
        <authorList>
            <person name="Reynolds N.K."/>
            <person name="Stajich J.E."/>
            <person name="Barry K."/>
            <person name="Grigoriev I.V."/>
            <person name="Crous P."/>
            <person name="Smith M.E."/>
        </authorList>
    </citation>
    <scope>NUCLEOTIDE SEQUENCE</scope>
    <source>
        <strain evidence="5">RSA 1196</strain>
    </source>
</reference>
<evidence type="ECO:0000256" key="4">
    <source>
        <dbReference type="SAM" id="MobiDB-lite"/>
    </source>
</evidence>
<dbReference type="GO" id="GO:0005634">
    <property type="term" value="C:nucleus"/>
    <property type="evidence" value="ECO:0007669"/>
    <property type="project" value="TreeGrafter"/>
</dbReference>
<gene>
    <name evidence="5" type="ORF">IWQ62_004445</name>
</gene>
<dbReference type="InterPro" id="IPR050628">
    <property type="entry name" value="SNF2_RAD54_helicase_TF"/>
</dbReference>
<feature type="compositionally biased region" description="Polar residues" evidence="4">
    <location>
        <begin position="642"/>
        <end position="653"/>
    </location>
</feature>
<evidence type="ECO:0000256" key="3">
    <source>
        <dbReference type="ARBA" id="ARBA00022840"/>
    </source>
</evidence>
<protein>
    <recommendedName>
        <fullName evidence="7">Helicase C-terminal domain-containing protein</fullName>
    </recommendedName>
</protein>
<dbReference type="Proteomes" id="UP001150925">
    <property type="component" value="Unassembled WGS sequence"/>
</dbReference>
<dbReference type="Gene3D" id="3.40.50.300">
    <property type="entry name" value="P-loop containing nucleotide triphosphate hydrolases"/>
    <property type="match status" value="1"/>
</dbReference>
<feature type="compositionally biased region" description="Basic and acidic residues" evidence="4">
    <location>
        <begin position="355"/>
        <end position="368"/>
    </location>
</feature>
<feature type="compositionally biased region" description="Basic and acidic residues" evidence="4">
    <location>
        <begin position="655"/>
        <end position="666"/>
    </location>
</feature>
<organism evidence="5 6">
    <name type="scientific">Dispira parvispora</name>
    <dbReference type="NCBI Taxonomy" id="1520584"/>
    <lineage>
        <taxon>Eukaryota</taxon>
        <taxon>Fungi</taxon>
        <taxon>Fungi incertae sedis</taxon>
        <taxon>Zoopagomycota</taxon>
        <taxon>Kickxellomycotina</taxon>
        <taxon>Dimargaritomycetes</taxon>
        <taxon>Dimargaritales</taxon>
        <taxon>Dimargaritaceae</taxon>
        <taxon>Dispira</taxon>
    </lineage>
</organism>
<comment type="caution">
    <text evidence="5">The sequence shown here is derived from an EMBL/GenBank/DDBJ whole genome shotgun (WGS) entry which is preliminary data.</text>
</comment>
<feature type="region of interest" description="Disordered" evidence="4">
    <location>
        <begin position="354"/>
        <end position="373"/>
    </location>
</feature>
<evidence type="ECO:0000313" key="6">
    <source>
        <dbReference type="Proteomes" id="UP001150925"/>
    </source>
</evidence>
<keyword evidence="3" id="KW-0067">ATP-binding</keyword>
<dbReference type="PANTHER" id="PTHR45626">
    <property type="entry name" value="TRANSCRIPTION TERMINATION FACTOR 2-RELATED"/>
    <property type="match status" value="1"/>
</dbReference>
<dbReference type="EMBL" id="JANBPY010001481">
    <property type="protein sequence ID" value="KAJ1959858.1"/>
    <property type="molecule type" value="Genomic_DNA"/>
</dbReference>
<feature type="region of interest" description="Disordered" evidence="4">
    <location>
        <begin position="630"/>
        <end position="685"/>
    </location>
</feature>
<feature type="compositionally biased region" description="Polar residues" evidence="4">
    <location>
        <begin position="668"/>
        <end position="679"/>
    </location>
</feature>
<dbReference type="GO" id="GO:0005524">
    <property type="term" value="F:ATP binding"/>
    <property type="evidence" value="ECO:0007669"/>
    <property type="project" value="UniProtKB-KW"/>
</dbReference>
<name>A0A9W8E1Y9_9FUNG</name>
<dbReference type="GO" id="GO:0006281">
    <property type="term" value="P:DNA repair"/>
    <property type="evidence" value="ECO:0007669"/>
    <property type="project" value="TreeGrafter"/>
</dbReference>
<accession>A0A9W8E1Y9</accession>